<dbReference type="Pfam" id="PF01609">
    <property type="entry name" value="DDE_Tnp_1"/>
    <property type="match status" value="1"/>
</dbReference>
<dbReference type="InterPro" id="IPR012337">
    <property type="entry name" value="RNaseH-like_sf"/>
</dbReference>
<dbReference type="GO" id="GO:0004803">
    <property type="term" value="F:transposase activity"/>
    <property type="evidence" value="ECO:0007669"/>
    <property type="project" value="InterPro"/>
</dbReference>
<dbReference type="AlphaFoldDB" id="A0A011R6Y3"/>
<feature type="domain" description="Transposase IS4-like" evidence="1">
    <location>
        <begin position="157"/>
        <end position="341"/>
    </location>
</feature>
<dbReference type="PATRIC" id="fig|1454004.3.peg.2975"/>
<organism evidence="2 3">
    <name type="scientific">Accumulibacter regalis</name>
    <dbReference type="NCBI Taxonomy" id="522306"/>
    <lineage>
        <taxon>Bacteria</taxon>
        <taxon>Pseudomonadati</taxon>
        <taxon>Pseudomonadota</taxon>
        <taxon>Betaproteobacteria</taxon>
        <taxon>Candidatus Accumulibacter</taxon>
    </lineage>
</organism>
<name>A0A011R6Y3_ACCRE</name>
<dbReference type="EMBL" id="JEMY01000039">
    <property type="protein sequence ID" value="EXI86889.1"/>
    <property type="molecule type" value="Genomic_DNA"/>
</dbReference>
<dbReference type="PANTHER" id="PTHR33258:SF1">
    <property type="entry name" value="TRANSPOSASE INSL FOR INSERTION SEQUENCE ELEMENT IS186A-RELATED"/>
    <property type="match status" value="1"/>
</dbReference>
<dbReference type="InterPro" id="IPR002559">
    <property type="entry name" value="Transposase_11"/>
</dbReference>
<sequence length="430" mass="48786">MDTERLTAVMDSLMNQTVLGELLAPIARALAQVRGTDAVSRVLSMADFIGLGVLRHLQGMRTLREQVQLLLHWEPGTALRVPLARSTWSDALSSRRRRAVLQAAMPPLLTEARAVLPDRLAKFPALQGRPVYAMDGTYQSESAHYGRCTPRQGGEDNPKGHALLSFYDVRLGCPADLYVDTRSRHETALLRDYDQSAQAMTRHKGALWLVDRAFIDAAFWDGRKKRLGVTMITRMKCSLCIDSTEGLAVADVPANEGVLKDLRITLRSSRQDWRLITFRSRRGHLVEFLTNEFKLEPGLIAFLYSRRWEEEKCFDTWKNDFSQAKAWGASLAAIENQVRLAIVTSLLVALLLHRRMGQHGIVDEKALRKQDRRQTSATDGTDRPDWSSPVFRYTSKVSRQVLRFFKHCFHKPASQALYEAQLRPLLLAYL</sequence>
<dbReference type="GO" id="GO:0003677">
    <property type="term" value="F:DNA binding"/>
    <property type="evidence" value="ECO:0007669"/>
    <property type="project" value="InterPro"/>
</dbReference>
<dbReference type="GO" id="GO:0006313">
    <property type="term" value="P:DNA transposition"/>
    <property type="evidence" value="ECO:0007669"/>
    <property type="project" value="InterPro"/>
</dbReference>
<evidence type="ECO:0000259" key="1">
    <source>
        <dbReference type="Pfam" id="PF01609"/>
    </source>
</evidence>
<dbReference type="PANTHER" id="PTHR33258">
    <property type="entry name" value="TRANSPOSASE INSL FOR INSERTION SEQUENCE ELEMENT IS186A-RELATED"/>
    <property type="match status" value="1"/>
</dbReference>
<comment type="caution">
    <text evidence="2">The sequence shown here is derived from an EMBL/GenBank/DDBJ whole genome shotgun (WGS) entry which is preliminary data.</text>
</comment>
<dbReference type="eggNOG" id="COG3385">
    <property type="taxonomic scope" value="Bacteria"/>
</dbReference>
<keyword evidence="3" id="KW-1185">Reference proteome</keyword>
<protein>
    <submittedName>
        <fullName evidence="2">Transposase DDE domain protein</fullName>
    </submittedName>
</protein>
<gene>
    <name evidence="2" type="ORF">AW11_02882</name>
</gene>
<evidence type="ECO:0000313" key="3">
    <source>
        <dbReference type="Proteomes" id="UP000022141"/>
    </source>
</evidence>
<dbReference type="SUPFAM" id="SSF53098">
    <property type="entry name" value="Ribonuclease H-like"/>
    <property type="match status" value="1"/>
</dbReference>
<reference evidence="2" key="1">
    <citation type="submission" date="2014-02" db="EMBL/GenBank/DDBJ databases">
        <title>Expanding our view of genomic diversity in Candidatus Accumulibacter clades.</title>
        <authorList>
            <person name="Skennerton C.T."/>
            <person name="Barr J.J."/>
            <person name="Slater F.R."/>
            <person name="Bond P.L."/>
            <person name="Tyson G.W."/>
        </authorList>
    </citation>
    <scope>NUCLEOTIDE SEQUENCE [LARGE SCALE GENOMIC DNA]</scope>
</reference>
<evidence type="ECO:0000313" key="2">
    <source>
        <dbReference type="EMBL" id="EXI86889.1"/>
    </source>
</evidence>
<accession>A0A011R6Y3</accession>
<dbReference type="Proteomes" id="UP000022141">
    <property type="component" value="Unassembled WGS sequence"/>
</dbReference>
<proteinExistence type="predicted"/>